<accession>A0A8H4KC00</accession>
<evidence type="ECO:0000313" key="2">
    <source>
        <dbReference type="Proteomes" id="UP000605986"/>
    </source>
</evidence>
<organism evidence="1 2">
    <name type="scientific">Fusarium austroafricanum</name>
    <dbReference type="NCBI Taxonomy" id="2364996"/>
    <lineage>
        <taxon>Eukaryota</taxon>
        <taxon>Fungi</taxon>
        <taxon>Dikarya</taxon>
        <taxon>Ascomycota</taxon>
        <taxon>Pezizomycotina</taxon>
        <taxon>Sordariomycetes</taxon>
        <taxon>Hypocreomycetidae</taxon>
        <taxon>Hypocreales</taxon>
        <taxon>Nectriaceae</taxon>
        <taxon>Fusarium</taxon>
        <taxon>Fusarium concolor species complex</taxon>
    </lineage>
</organism>
<comment type="caution">
    <text evidence="1">The sequence shown here is derived from an EMBL/GenBank/DDBJ whole genome shotgun (WGS) entry which is preliminary data.</text>
</comment>
<dbReference type="SUPFAM" id="SSF53756">
    <property type="entry name" value="UDP-Glycosyltransferase/glycogen phosphorylase"/>
    <property type="match status" value="1"/>
</dbReference>
<dbReference type="EMBL" id="JAADJG010000384">
    <property type="protein sequence ID" value="KAF4447642.1"/>
    <property type="molecule type" value="Genomic_DNA"/>
</dbReference>
<protein>
    <submittedName>
        <fullName evidence="1">Uncharacterized protein</fullName>
    </submittedName>
</protein>
<reference evidence="1" key="1">
    <citation type="submission" date="2020-01" db="EMBL/GenBank/DDBJ databases">
        <title>Identification and distribution of gene clusters putatively required for synthesis of sphingolipid metabolism inhibitors in phylogenetically diverse species of the filamentous fungus Fusarium.</title>
        <authorList>
            <person name="Kim H.-S."/>
            <person name="Busman M."/>
            <person name="Brown D.W."/>
            <person name="Divon H."/>
            <person name="Uhlig S."/>
            <person name="Proctor R.H."/>
        </authorList>
    </citation>
    <scope>NUCLEOTIDE SEQUENCE</scope>
    <source>
        <strain evidence="1">NRRL 53441</strain>
    </source>
</reference>
<dbReference type="AlphaFoldDB" id="A0A8H4KC00"/>
<sequence>MTSHPSEVAELADMIEQTTIAEPTSHKKPHLVFDVPASLEYPRLYISSNVKFAGCAILKPMPADFIYPSWWEDMKWGDRPLSDRNDLLVVVILGKRGTVLPNYVAVPSNTRVIDYLSYDVLLPYARVFVMNAGYSGFFHAVKNSVPLVLAGEAADKPELAIRGEWSRVAINFRKGQPTPYMVKTGVERVLTEDRFKKRVDEIKAENEAMKLFNFIEEQILSIGE</sequence>
<name>A0A8H4KC00_9HYPO</name>
<dbReference type="Gene3D" id="3.40.50.2000">
    <property type="entry name" value="Glycogen Phosphorylase B"/>
    <property type="match status" value="1"/>
</dbReference>
<dbReference type="Proteomes" id="UP000605986">
    <property type="component" value="Unassembled WGS sequence"/>
</dbReference>
<gene>
    <name evidence="1" type="ORF">F53441_8846</name>
</gene>
<dbReference type="OrthoDB" id="5835829at2759"/>
<keyword evidence="2" id="KW-1185">Reference proteome</keyword>
<proteinExistence type="predicted"/>
<evidence type="ECO:0000313" key="1">
    <source>
        <dbReference type="EMBL" id="KAF4447642.1"/>
    </source>
</evidence>